<dbReference type="PANTHER" id="PTHR12558:SF13">
    <property type="entry name" value="CELL DIVISION CYCLE PROTEIN 27 HOMOLOG"/>
    <property type="match status" value="1"/>
</dbReference>
<keyword evidence="4" id="KW-0802">TPR repeat</keyword>
<dbReference type="RefSeq" id="WP_074720221.1">
    <property type="nucleotide sequence ID" value="NZ_FOFX01000012.1"/>
</dbReference>
<sequence length="1098" mass="123927">MNICCLGLLRRRFGKASGLMLILTAILLPLSHTGLLHASATCTVETAHARIVSVQGVIEIKRIQEKAWQSASMDTLLCGGDMIRSRSHSRAGLRLNNDSMLRLDQKSSIIFPAVQEDKNISLLDFIEGAIHIITRTPKPFRIRTPFVNASVDGTEFLVSVHGDDAEVVVYEGKVSVSNDRGQLALNDHEAATIHKGQAPQKEIIIFPIDAVQWALHYPTILDYWQDRGIQGINALIHQASQLLNTGQVEEAQTIIQRVLQQEPDNSDAYAILTVIAVVQTNKDQALRLATKAVTRNPESAAAQLALSYVQQAHFEIEAALKSVQQAMLLDPRHALAWARIAELQMSLGELEQARQAAQQAVRLNPALSKTQTILGFARLLQLETQTARAIFQHAIELDQTDPMPRLGLGIALIREGDLEAGRIELEIAVSLDPANSLMRSYLGKAYFEEKRYPLSSTQFDLAKERDPKDPTPWLYDGIQKQTQNRPVEALRDIQKSIELNNNRAVYRSKFLLDRDEAARGSSLARIFENLGFEKRAIMETAKSLSFDPANHSAHRFLSDTYANIPRHEAARVSELLQAQLLQPINVNPVQPHMAVADLNIINNTGPSNPGFNEFTPLMERSKTQLVTSGVVGNNSSLGNEVVFSKFNERTSISLGQFHYETNGFRTNNDQNHDILNAFVQHALTSKLNLQAEVRTRSTHHGYLLQDFDRDSADPNALQNRWRRNINEDTVRVGARYDLSPNQSIITSSQYSDRKNESLGERVLKTNSEKIEGYQTEIQYQFRSSWFNLLAGSGVYRLNVDPTIELHSSVNTIQCCENFGRNKTNGYVYSNLNLHPDLNATVGFSYDSYKEREYTIDGFNPKFGLQWNVTNYVRLRMAWLETVKAPLTAHQTIEPTQIAGFNQLFDDFNGTKSRRIGIGIDTHFRDKLFSGFEISDRDLSVPIHLPTSVSLYDQKESLIRAYLYGLLHKRWTARSEIQFEKFSRNEINGNPHLIDTLTLPTGIDYFNPNGFFANLTGTFIHQKVDRTGKQDNEGTDKTFLVDASIGYRLPKRRGMVSLEARNLFDEFFLYRTTNFITPEQVGPRFIPERTIFARITLNF</sequence>
<dbReference type="InterPro" id="IPR011990">
    <property type="entry name" value="TPR-like_helical_dom_sf"/>
</dbReference>
<dbReference type="SUPFAM" id="SSF81901">
    <property type="entry name" value="HCP-like"/>
    <property type="match status" value="1"/>
</dbReference>
<dbReference type="Pfam" id="PF04773">
    <property type="entry name" value="FecR"/>
    <property type="match status" value="1"/>
</dbReference>
<keyword evidence="3" id="KW-0998">Cell outer membrane</keyword>
<dbReference type="Gene3D" id="2.60.120.1440">
    <property type="match status" value="1"/>
</dbReference>
<dbReference type="EMBL" id="FOFX01000012">
    <property type="protein sequence ID" value="SEP94851.1"/>
    <property type="molecule type" value="Genomic_DNA"/>
</dbReference>
<gene>
    <name evidence="7" type="ORF">SAMN05421510_10128</name>
</gene>
<dbReference type="Pfam" id="PF13432">
    <property type="entry name" value="TPR_16"/>
    <property type="match status" value="1"/>
</dbReference>
<evidence type="ECO:0000256" key="2">
    <source>
        <dbReference type="ARBA" id="ARBA00023136"/>
    </source>
</evidence>
<dbReference type="PANTHER" id="PTHR12558">
    <property type="entry name" value="CELL DIVISION CYCLE 16,23,27"/>
    <property type="match status" value="1"/>
</dbReference>
<dbReference type="GO" id="GO:0009279">
    <property type="term" value="C:cell outer membrane"/>
    <property type="evidence" value="ECO:0007669"/>
    <property type="project" value="UniProtKB-SubCell"/>
</dbReference>
<evidence type="ECO:0000256" key="3">
    <source>
        <dbReference type="ARBA" id="ARBA00023237"/>
    </source>
</evidence>
<dbReference type="SUPFAM" id="SSF48452">
    <property type="entry name" value="TPR-like"/>
    <property type="match status" value="1"/>
</dbReference>
<dbReference type="STRING" id="44577.ATY38_06070"/>
<feature type="domain" description="FecR protein" evidence="6">
    <location>
        <begin position="82"/>
        <end position="174"/>
    </location>
</feature>
<dbReference type="PROSITE" id="PS50005">
    <property type="entry name" value="TPR"/>
    <property type="match status" value="1"/>
</dbReference>
<evidence type="ECO:0000259" key="6">
    <source>
        <dbReference type="Pfam" id="PF04773"/>
    </source>
</evidence>
<name>A0A1H9C1K5_9PROT</name>
<dbReference type="SUPFAM" id="SSF56935">
    <property type="entry name" value="Porins"/>
    <property type="match status" value="1"/>
</dbReference>
<dbReference type="Pfam" id="PF00593">
    <property type="entry name" value="TonB_dep_Rec_b-barrel"/>
    <property type="match status" value="1"/>
</dbReference>
<feature type="repeat" description="TPR" evidence="4">
    <location>
        <begin position="334"/>
        <end position="367"/>
    </location>
</feature>
<comment type="subcellular location">
    <subcellularLocation>
        <location evidence="1">Cell outer membrane</location>
    </subcellularLocation>
</comment>
<dbReference type="Proteomes" id="UP000181998">
    <property type="component" value="Unassembled WGS sequence"/>
</dbReference>
<evidence type="ECO:0000313" key="8">
    <source>
        <dbReference type="Proteomes" id="UP000181998"/>
    </source>
</evidence>
<feature type="domain" description="TonB-dependent receptor-like beta-barrel" evidence="5">
    <location>
        <begin position="678"/>
        <end position="1062"/>
    </location>
</feature>
<evidence type="ECO:0000256" key="4">
    <source>
        <dbReference type="PROSITE-ProRule" id="PRU00339"/>
    </source>
</evidence>
<reference evidence="7 8" key="1">
    <citation type="submission" date="2016-10" db="EMBL/GenBank/DDBJ databases">
        <authorList>
            <person name="de Groot N.N."/>
        </authorList>
    </citation>
    <scope>NUCLEOTIDE SEQUENCE [LARGE SCALE GENOMIC DNA]</scope>
    <source>
        <strain evidence="7 8">Nm9</strain>
    </source>
</reference>
<dbReference type="Gene3D" id="1.25.40.10">
    <property type="entry name" value="Tetratricopeptide repeat domain"/>
    <property type="match status" value="1"/>
</dbReference>
<dbReference type="SMART" id="SM00028">
    <property type="entry name" value="TPR"/>
    <property type="match status" value="8"/>
</dbReference>
<proteinExistence type="predicted"/>
<dbReference type="Gene3D" id="2.40.170.20">
    <property type="entry name" value="TonB-dependent receptor, beta-barrel domain"/>
    <property type="match status" value="2"/>
</dbReference>
<dbReference type="InterPro" id="IPR000531">
    <property type="entry name" value="Beta-barrel_TonB"/>
</dbReference>
<protein>
    <submittedName>
        <fullName evidence="7">FecR family protein</fullName>
    </submittedName>
</protein>
<dbReference type="AlphaFoldDB" id="A0A1H9C1K5"/>
<dbReference type="InterPro" id="IPR019734">
    <property type="entry name" value="TPR_rpt"/>
</dbReference>
<evidence type="ECO:0000259" key="5">
    <source>
        <dbReference type="Pfam" id="PF00593"/>
    </source>
</evidence>
<keyword evidence="2" id="KW-0472">Membrane</keyword>
<dbReference type="Pfam" id="PF13181">
    <property type="entry name" value="TPR_8"/>
    <property type="match status" value="1"/>
</dbReference>
<dbReference type="OrthoDB" id="8552139at2"/>
<organism evidence="7 8">
    <name type="scientific">Nitrosomonas ureae</name>
    <dbReference type="NCBI Taxonomy" id="44577"/>
    <lineage>
        <taxon>Bacteria</taxon>
        <taxon>Pseudomonadati</taxon>
        <taxon>Pseudomonadota</taxon>
        <taxon>Betaproteobacteria</taxon>
        <taxon>Nitrosomonadales</taxon>
        <taxon>Nitrosomonadaceae</taxon>
        <taxon>Nitrosomonas</taxon>
    </lineage>
</organism>
<accession>A0A1H9C1K5</accession>
<evidence type="ECO:0000256" key="1">
    <source>
        <dbReference type="ARBA" id="ARBA00004442"/>
    </source>
</evidence>
<evidence type="ECO:0000313" key="7">
    <source>
        <dbReference type="EMBL" id="SEP94851.1"/>
    </source>
</evidence>
<dbReference type="InterPro" id="IPR006860">
    <property type="entry name" value="FecR"/>
</dbReference>
<dbReference type="InterPro" id="IPR036942">
    <property type="entry name" value="Beta-barrel_TonB_sf"/>
</dbReference>